<keyword evidence="1" id="KW-0812">Transmembrane</keyword>
<accession>A0A176WK31</accession>
<dbReference type="AlphaFoldDB" id="A0A176WK31"/>
<proteinExistence type="predicted"/>
<dbReference type="EMBL" id="LVLJ01000695">
    <property type="protein sequence ID" value="OAE33003.1"/>
    <property type="molecule type" value="Genomic_DNA"/>
</dbReference>
<feature type="transmembrane region" description="Helical" evidence="1">
    <location>
        <begin position="493"/>
        <end position="515"/>
    </location>
</feature>
<organism evidence="2 3">
    <name type="scientific">Marchantia polymorpha subsp. ruderalis</name>
    <dbReference type="NCBI Taxonomy" id="1480154"/>
    <lineage>
        <taxon>Eukaryota</taxon>
        <taxon>Viridiplantae</taxon>
        <taxon>Streptophyta</taxon>
        <taxon>Embryophyta</taxon>
        <taxon>Marchantiophyta</taxon>
        <taxon>Marchantiopsida</taxon>
        <taxon>Marchantiidae</taxon>
        <taxon>Marchantiales</taxon>
        <taxon>Marchantiaceae</taxon>
        <taxon>Marchantia</taxon>
    </lineage>
</organism>
<comment type="caution">
    <text evidence="2">The sequence shown here is derived from an EMBL/GenBank/DDBJ whole genome shotgun (WGS) entry which is preliminary data.</text>
</comment>
<evidence type="ECO:0000313" key="3">
    <source>
        <dbReference type="Proteomes" id="UP000077202"/>
    </source>
</evidence>
<feature type="transmembrane region" description="Helical" evidence="1">
    <location>
        <begin position="549"/>
        <end position="567"/>
    </location>
</feature>
<dbReference type="InterPro" id="IPR050587">
    <property type="entry name" value="GNT1/Glycosyltrans_8"/>
</dbReference>
<gene>
    <name evidence="2" type="ORF">AXG93_1913s1040</name>
</gene>
<feature type="transmembrane region" description="Helical" evidence="1">
    <location>
        <begin position="521"/>
        <end position="542"/>
    </location>
</feature>
<reference evidence="2" key="1">
    <citation type="submission" date="2016-03" db="EMBL/GenBank/DDBJ databases">
        <title>Mechanisms controlling the formation of the plant cell surface in tip-growing cells are functionally conserved among land plants.</title>
        <authorList>
            <person name="Honkanen S."/>
            <person name="Jones V.A."/>
            <person name="Morieri G."/>
            <person name="Champion C."/>
            <person name="Hetherington A.J."/>
            <person name="Kelly S."/>
            <person name="Saint-Marcoux D."/>
            <person name="Proust H."/>
            <person name="Prescott H."/>
            <person name="Dolan L."/>
        </authorList>
    </citation>
    <scope>NUCLEOTIDE SEQUENCE [LARGE SCALE GENOMIC DNA]</scope>
    <source>
        <tissue evidence="2">Whole gametophyte</tissue>
    </source>
</reference>
<dbReference type="Proteomes" id="UP000077202">
    <property type="component" value="Unassembled WGS sequence"/>
</dbReference>
<evidence type="ECO:0008006" key="4">
    <source>
        <dbReference type="Google" id="ProtNLM"/>
    </source>
</evidence>
<evidence type="ECO:0000256" key="1">
    <source>
        <dbReference type="SAM" id="Phobius"/>
    </source>
</evidence>
<dbReference type="PANTHER" id="PTHR11183">
    <property type="entry name" value="GLYCOGENIN SUBFAMILY MEMBER"/>
    <property type="match status" value="1"/>
</dbReference>
<sequence>MINRPPRPEKSLPGLGLAESSCECLPACLPDGPESSLKKSWTGSLDVGEALWQIDAAQARNHRNIQGTEGSGGGQCVTCFDSGSGQQQQQRSAALGIRGNCKGGRIWLELELFQSGLNWASAACSSSRVRMAELCCRPQSHRSRAMYMKVGLSVVLAALLFVGGLQQVDAAHAPIKSATKNAYATMLYMGTPRDYEFYVAARVMLRSLAKLKVNADLVVIASSDVPMKWRKNFQKDGVRVVVVDDIPNPYRNQPKFDMRFMFTLNKIYAWTLGDYERVVMLDVDNLFLQKADELFTCGQFCAAFINPCIFHTGLFVLEPSNETFNSMLHDIQIGRQNKDGADQGFLTGYFSDLLDRPMFHPPANGTKLNGIYRLPLGYQMDASYYYLKLKWSVPCGPNSVVTFPSVPLLKPWYWWSYPVLPLGLSWHEQRRSTIGYGSEIPLLAAEAIFYLVTIIVAMIVRQRMLATERPPLIKSCLGRGPCSMESGSYIIPFLLKVAAILSIVASFGIPLIIVPTTVHPLMGWGLWLLGSMSLLIVTINIFQLPFLPVFTPWLGFFGVLLVMAYPFYSNGIIRALAIFGYAFLAAPFVWWTLTQVSMTIDLACTREPLMAYANLRSETPQSELMKLC</sequence>
<protein>
    <recommendedName>
        <fullName evidence="4">Glucuronosyltransferase PGSIP8</fullName>
    </recommendedName>
</protein>
<dbReference type="Gene3D" id="3.90.550.10">
    <property type="entry name" value="Spore Coat Polysaccharide Biosynthesis Protein SpsA, Chain A"/>
    <property type="match status" value="1"/>
</dbReference>
<feature type="transmembrane region" description="Helical" evidence="1">
    <location>
        <begin position="440"/>
        <end position="460"/>
    </location>
</feature>
<name>A0A176WK31_MARPO</name>
<keyword evidence="3" id="KW-1185">Reference proteome</keyword>
<keyword evidence="1" id="KW-0472">Membrane</keyword>
<keyword evidence="1" id="KW-1133">Transmembrane helix</keyword>
<dbReference type="CDD" id="cd02537">
    <property type="entry name" value="GT8_Glycogenin"/>
    <property type="match status" value="1"/>
</dbReference>
<dbReference type="InterPro" id="IPR029044">
    <property type="entry name" value="Nucleotide-diphossugar_trans"/>
</dbReference>
<evidence type="ECO:0000313" key="2">
    <source>
        <dbReference type="EMBL" id="OAE33003.1"/>
    </source>
</evidence>
<dbReference type="SUPFAM" id="SSF53448">
    <property type="entry name" value="Nucleotide-diphospho-sugar transferases"/>
    <property type="match status" value="1"/>
</dbReference>
<feature type="transmembrane region" description="Helical" evidence="1">
    <location>
        <begin position="573"/>
        <end position="593"/>
    </location>
</feature>